<dbReference type="Gene3D" id="3.40.50.1100">
    <property type="match status" value="2"/>
</dbReference>
<dbReference type="Pfam" id="PF00291">
    <property type="entry name" value="PALP"/>
    <property type="match status" value="2"/>
</dbReference>
<dbReference type="PANTHER" id="PTHR42937:SF1">
    <property type="entry name" value="DIAMINOPROPIONATE AMMONIA-LYASE"/>
    <property type="match status" value="1"/>
</dbReference>
<dbReference type="InterPro" id="IPR001926">
    <property type="entry name" value="TrpB-like_PALP"/>
</dbReference>
<name>A0A8H3FW41_9LECA</name>
<protein>
    <recommendedName>
        <fullName evidence="1">Tryptophan synthase beta chain-like PALP domain-containing protein</fullName>
    </recommendedName>
</protein>
<organism evidence="2 3">
    <name type="scientific">Alectoria fallacina</name>
    <dbReference type="NCBI Taxonomy" id="1903189"/>
    <lineage>
        <taxon>Eukaryota</taxon>
        <taxon>Fungi</taxon>
        <taxon>Dikarya</taxon>
        <taxon>Ascomycota</taxon>
        <taxon>Pezizomycotina</taxon>
        <taxon>Lecanoromycetes</taxon>
        <taxon>OSLEUM clade</taxon>
        <taxon>Lecanoromycetidae</taxon>
        <taxon>Lecanorales</taxon>
        <taxon>Lecanorineae</taxon>
        <taxon>Parmeliaceae</taxon>
        <taxon>Alectoria</taxon>
    </lineage>
</organism>
<reference evidence="2" key="1">
    <citation type="submission" date="2021-03" db="EMBL/GenBank/DDBJ databases">
        <authorList>
            <person name="Tagirdzhanova G."/>
        </authorList>
    </citation>
    <scope>NUCLEOTIDE SEQUENCE</scope>
</reference>
<dbReference type="InterPro" id="IPR036052">
    <property type="entry name" value="TrpB-like_PALP_sf"/>
</dbReference>
<accession>A0A8H3FW41</accession>
<evidence type="ECO:0000313" key="2">
    <source>
        <dbReference type="EMBL" id="CAF9931849.1"/>
    </source>
</evidence>
<keyword evidence="3" id="KW-1185">Reference proteome</keyword>
<comment type="caution">
    <text evidence="2">The sequence shown here is derived from an EMBL/GenBank/DDBJ whole genome shotgun (WGS) entry which is preliminary data.</text>
</comment>
<dbReference type="PANTHER" id="PTHR42937">
    <property type="match status" value="1"/>
</dbReference>
<gene>
    <name evidence="2" type="ORF">ALECFALPRED_005106</name>
</gene>
<proteinExistence type="predicted"/>
<feature type="domain" description="Tryptophan synthase beta chain-like PALP" evidence="1">
    <location>
        <begin position="28"/>
        <end position="177"/>
    </location>
</feature>
<dbReference type="AlphaFoldDB" id="A0A8H3FW41"/>
<dbReference type="SUPFAM" id="SSF53686">
    <property type="entry name" value="Tryptophan synthase beta subunit-like PLP-dependent enzymes"/>
    <property type="match status" value="1"/>
</dbReference>
<sequence length="336" mass="36208">MYHNPSAISWKSEYAVRASVLKFHETLPYYGKTPLVKLPTELCERLKVGTILLKDESHRFGLPSYKILGASWGCICTVTRSLGIPQTALLSEIKQLVAVSKYTFYTATDGNWGRAVARMAGILGATARIYVPKIMVEATKQRIRQEGAEVIVVDGDYDMAVREAERAAIAQANGLLIEDTAWPGPLNLIVCPVGVGSLAQAVVAHYKSRDPLSTVMTVEPDTAACLKTSLENGQMTSIPTGNTTMCGMNCGTVSMTAWPFLRDGVDASITVTDDDSAKAQEMLKNLRISMGPCSAATLAALLSISGEEKEKLHLNCDSVVILLGTEGPRGEAFEMS</sequence>
<evidence type="ECO:0000259" key="1">
    <source>
        <dbReference type="Pfam" id="PF00291"/>
    </source>
</evidence>
<dbReference type="EMBL" id="CAJPDR010000314">
    <property type="protein sequence ID" value="CAF9931849.1"/>
    <property type="molecule type" value="Genomic_DNA"/>
</dbReference>
<feature type="domain" description="Tryptophan synthase beta chain-like PALP" evidence="1">
    <location>
        <begin position="181"/>
        <end position="322"/>
    </location>
</feature>
<dbReference type="OrthoDB" id="10059875at2759"/>
<evidence type="ECO:0000313" key="3">
    <source>
        <dbReference type="Proteomes" id="UP000664203"/>
    </source>
</evidence>
<dbReference type="Proteomes" id="UP000664203">
    <property type="component" value="Unassembled WGS sequence"/>
</dbReference>